<evidence type="ECO:0000313" key="14">
    <source>
        <dbReference type="Proteomes" id="UP000034739"/>
    </source>
</evidence>
<evidence type="ECO:0000256" key="8">
    <source>
        <dbReference type="ARBA" id="ARBA00023229"/>
    </source>
</evidence>
<name>A0A0G1U3U4_9BACT</name>
<keyword evidence="6" id="KW-0460">Magnesium</keyword>
<feature type="active site" evidence="11">
    <location>
        <position position="66"/>
    </location>
</feature>
<evidence type="ECO:0000256" key="4">
    <source>
        <dbReference type="ARBA" id="ARBA00022490"/>
    </source>
</evidence>
<reference evidence="13 14" key="1">
    <citation type="journal article" date="2015" name="Nature">
        <title>rRNA introns, odd ribosomes, and small enigmatic genomes across a large radiation of phyla.</title>
        <authorList>
            <person name="Brown C.T."/>
            <person name="Hug L.A."/>
            <person name="Thomas B.C."/>
            <person name="Sharon I."/>
            <person name="Castelle C.J."/>
            <person name="Singh A."/>
            <person name="Wilkins M.J."/>
            <person name="Williams K.H."/>
            <person name="Banfield J.F."/>
        </authorList>
    </citation>
    <scope>NUCLEOTIDE SEQUENCE [LARGE SCALE GENOMIC DNA]</scope>
</reference>
<evidence type="ECO:0000256" key="3">
    <source>
        <dbReference type="ARBA" id="ARBA00012057"/>
    </source>
</evidence>
<dbReference type="PIRSF" id="PIRSF018427">
    <property type="entry name" value="Isopntndiph_ism"/>
    <property type="match status" value="1"/>
</dbReference>
<evidence type="ECO:0000256" key="5">
    <source>
        <dbReference type="ARBA" id="ARBA00022723"/>
    </source>
</evidence>
<keyword evidence="7" id="KW-0464">Manganese</keyword>
<dbReference type="InterPro" id="IPR000086">
    <property type="entry name" value="NUDIX_hydrolase_dom"/>
</dbReference>
<feature type="active site" evidence="11">
    <location>
        <position position="123"/>
    </location>
</feature>
<accession>A0A0G1U3U4</accession>
<keyword evidence="8" id="KW-0414">Isoprene biosynthesis</keyword>
<dbReference type="NCBIfam" id="TIGR02150">
    <property type="entry name" value="IPP_isom_1"/>
    <property type="match status" value="1"/>
</dbReference>
<keyword evidence="5" id="KW-0479">Metal-binding</keyword>
<dbReference type="GO" id="GO:0050992">
    <property type="term" value="P:dimethylallyl diphosphate biosynthetic process"/>
    <property type="evidence" value="ECO:0007669"/>
    <property type="project" value="UniProtKB-UniPathway"/>
</dbReference>
<dbReference type="Pfam" id="PF00293">
    <property type="entry name" value="NUDIX"/>
    <property type="match status" value="1"/>
</dbReference>
<dbReference type="PANTHER" id="PTHR10885:SF0">
    <property type="entry name" value="ISOPENTENYL-DIPHOSPHATE DELTA-ISOMERASE"/>
    <property type="match status" value="1"/>
</dbReference>
<feature type="domain" description="Nudix hydrolase" evidence="12">
    <location>
        <begin position="29"/>
        <end position="178"/>
    </location>
</feature>
<protein>
    <recommendedName>
        <fullName evidence="3 10">Isopentenyl-diphosphate delta-isomerase</fullName>
        <ecNumber evidence="3 10">5.3.3.2</ecNumber>
    </recommendedName>
</protein>
<dbReference type="EC" id="5.3.3.2" evidence="3 10"/>
<evidence type="ECO:0000256" key="2">
    <source>
        <dbReference type="ARBA" id="ARBA00007579"/>
    </source>
</evidence>
<dbReference type="InterPro" id="IPR015797">
    <property type="entry name" value="NUDIX_hydrolase-like_dom_sf"/>
</dbReference>
<keyword evidence="9 13" id="KW-0413">Isomerase</keyword>
<dbReference type="Proteomes" id="UP000034739">
    <property type="component" value="Unassembled WGS sequence"/>
</dbReference>
<organism evidence="13 14">
    <name type="scientific">Candidatus Gottesmanbacteria bacterium GW2011_GWA2_47_9</name>
    <dbReference type="NCBI Taxonomy" id="1618445"/>
    <lineage>
        <taxon>Bacteria</taxon>
        <taxon>Candidatus Gottesmaniibacteriota</taxon>
    </lineage>
</organism>
<evidence type="ECO:0000259" key="12">
    <source>
        <dbReference type="PROSITE" id="PS51462"/>
    </source>
</evidence>
<evidence type="ECO:0000256" key="10">
    <source>
        <dbReference type="NCBIfam" id="TIGR02150"/>
    </source>
</evidence>
<sequence length="188" mass="21595">MQEFVVLVDEQNKEIGTAPKDEVHTTNTPLHRGFSLFLFNSKNELLVTKRADTKKTFPGVWTNTVCGHPGSEESAADAAKRRLKDELGIDLKRSHLAEQGETLRVVTPYRYRFADANGIVENEICPVLVGFITDMRPHSRYKIFPDSSEVSEWKWMPWEEFLKNIDAQPEKYSPWCREEAKLITPLVT</sequence>
<dbReference type="CDD" id="cd02885">
    <property type="entry name" value="NUDIX_IPP_Isomerase"/>
    <property type="match status" value="1"/>
</dbReference>
<evidence type="ECO:0000256" key="1">
    <source>
        <dbReference type="ARBA" id="ARBA00004826"/>
    </source>
</evidence>
<proteinExistence type="inferred from homology"/>
<dbReference type="GO" id="GO:0046872">
    <property type="term" value="F:metal ion binding"/>
    <property type="evidence" value="ECO:0007669"/>
    <property type="project" value="UniProtKB-KW"/>
</dbReference>
<dbReference type="GO" id="GO:0004452">
    <property type="term" value="F:isopentenyl-diphosphate delta-isomerase activity"/>
    <property type="evidence" value="ECO:0007669"/>
    <property type="project" value="UniProtKB-UniRule"/>
</dbReference>
<gene>
    <name evidence="13" type="ORF">UY16_C0002G0009</name>
</gene>
<dbReference type="AlphaFoldDB" id="A0A0G1U3U4"/>
<evidence type="ECO:0000256" key="7">
    <source>
        <dbReference type="ARBA" id="ARBA00023211"/>
    </source>
</evidence>
<comment type="pathway">
    <text evidence="1">Isoprenoid biosynthesis; dimethylallyl diphosphate biosynthesis; dimethylallyl diphosphate from isopentenyl diphosphate: step 1/1.</text>
</comment>
<comment type="caution">
    <text evidence="13">The sequence shown here is derived from an EMBL/GenBank/DDBJ whole genome shotgun (WGS) entry which is preliminary data.</text>
</comment>
<dbReference type="InterPro" id="IPR011876">
    <property type="entry name" value="IsopentenylPP_isomerase_typ1"/>
</dbReference>
<dbReference type="Gene3D" id="3.90.79.10">
    <property type="entry name" value="Nucleoside Triphosphate Pyrophosphohydrolase"/>
    <property type="match status" value="1"/>
</dbReference>
<evidence type="ECO:0000256" key="9">
    <source>
        <dbReference type="ARBA" id="ARBA00023235"/>
    </source>
</evidence>
<evidence type="ECO:0000313" key="13">
    <source>
        <dbReference type="EMBL" id="KKU88737.1"/>
    </source>
</evidence>
<dbReference type="NCBIfam" id="NF002995">
    <property type="entry name" value="PRK03759.1"/>
    <property type="match status" value="1"/>
</dbReference>
<keyword evidence="4" id="KW-0963">Cytoplasm</keyword>
<dbReference type="EMBL" id="LCOY01000002">
    <property type="protein sequence ID" value="KKU88737.1"/>
    <property type="molecule type" value="Genomic_DNA"/>
</dbReference>
<dbReference type="SUPFAM" id="SSF55811">
    <property type="entry name" value="Nudix"/>
    <property type="match status" value="1"/>
</dbReference>
<comment type="similarity">
    <text evidence="2">Belongs to the IPP isomerase type 1 family.</text>
</comment>
<evidence type="ECO:0000256" key="6">
    <source>
        <dbReference type="ARBA" id="ARBA00022842"/>
    </source>
</evidence>
<evidence type="ECO:0000256" key="11">
    <source>
        <dbReference type="PIRSR" id="PIRSR018427-1"/>
    </source>
</evidence>
<dbReference type="PROSITE" id="PS51462">
    <property type="entry name" value="NUDIX"/>
    <property type="match status" value="1"/>
</dbReference>
<dbReference type="UniPathway" id="UPA00059">
    <property type="reaction ID" value="UER00104"/>
</dbReference>
<dbReference type="GO" id="GO:0008299">
    <property type="term" value="P:isoprenoid biosynthetic process"/>
    <property type="evidence" value="ECO:0007669"/>
    <property type="project" value="UniProtKB-UniRule"/>
</dbReference>
<dbReference type="PATRIC" id="fig|1618445.3.peg.58"/>
<dbReference type="HAMAP" id="MF_00202">
    <property type="entry name" value="Idi"/>
    <property type="match status" value="1"/>
</dbReference>
<dbReference type="InterPro" id="IPR056375">
    <property type="entry name" value="Idi_bact"/>
</dbReference>
<dbReference type="PANTHER" id="PTHR10885">
    <property type="entry name" value="ISOPENTENYL-DIPHOSPHATE DELTA-ISOMERASE"/>
    <property type="match status" value="1"/>
</dbReference>